<dbReference type="AlphaFoldDB" id="A0A3R7PWC1"/>
<evidence type="ECO:0000313" key="11">
    <source>
        <dbReference type="Proteomes" id="UP000283509"/>
    </source>
</evidence>
<proteinExistence type="inferred from homology"/>
<feature type="domain" description="Nucleolar complex-associated protein 3 N-terminal" evidence="9">
    <location>
        <begin position="193"/>
        <end position="278"/>
    </location>
</feature>
<reference evidence="10 11" key="2">
    <citation type="submission" date="2019-01" db="EMBL/GenBank/DDBJ databases">
        <title>The decoding of complex shrimp genome reveals the adaptation for benthos swimmer, frequently molting mechanism and breeding impact on genome.</title>
        <authorList>
            <person name="Sun Y."/>
            <person name="Gao Y."/>
            <person name="Yu Y."/>
        </authorList>
    </citation>
    <scope>NUCLEOTIDE SEQUENCE [LARGE SCALE GENOMIC DNA]</scope>
    <source>
        <tissue evidence="10">Muscle</tissue>
    </source>
</reference>
<protein>
    <recommendedName>
        <fullName evidence="6">NOC3-like protein</fullName>
    </recommendedName>
    <alternativeName>
        <fullName evidence="5">Nucleolar complex-associated protein 3-like protein</fullName>
    </alternativeName>
</protein>
<dbReference type="GO" id="GO:0003682">
    <property type="term" value="F:chromatin binding"/>
    <property type="evidence" value="ECO:0007669"/>
    <property type="project" value="TreeGrafter"/>
</dbReference>
<reference evidence="10 11" key="1">
    <citation type="submission" date="2018-04" db="EMBL/GenBank/DDBJ databases">
        <authorList>
            <person name="Zhang X."/>
            <person name="Yuan J."/>
            <person name="Li F."/>
            <person name="Xiang J."/>
        </authorList>
    </citation>
    <scope>NUCLEOTIDE SEQUENCE [LARGE SCALE GENOMIC DNA]</scope>
    <source>
        <tissue evidence="10">Muscle</tissue>
    </source>
</reference>
<evidence type="ECO:0000259" key="9">
    <source>
        <dbReference type="Pfam" id="PF07540"/>
    </source>
</evidence>
<feature type="domain" description="CCAAT-binding factor" evidence="8">
    <location>
        <begin position="531"/>
        <end position="684"/>
    </location>
</feature>
<evidence type="ECO:0000256" key="3">
    <source>
        <dbReference type="ARBA" id="ARBA00023054"/>
    </source>
</evidence>
<dbReference type="OrthoDB" id="10263597at2759"/>
<evidence type="ECO:0000259" key="8">
    <source>
        <dbReference type="Pfam" id="PF03914"/>
    </source>
</evidence>
<dbReference type="Proteomes" id="UP000283509">
    <property type="component" value="Unassembled WGS sequence"/>
</dbReference>
<dbReference type="EMBL" id="QCYY01000505">
    <property type="protein sequence ID" value="ROT84721.1"/>
    <property type="molecule type" value="Genomic_DNA"/>
</dbReference>
<evidence type="ECO:0000256" key="5">
    <source>
        <dbReference type="ARBA" id="ARBA00032701"/>
    </source>
</evidence>
<dbReference type="Pfam" id="PF03914">
    <property type="entry name" value="CBF"/>
    <property type="match status" value="1"/>
</dbReference>
<organism evidence="10 11">
    <name type="scientific">Penaeus vannamei</name>
    <name type="common">Whiteleg shrimp</name>
    <name type="synonym">Litopenaeus vannamei</name>
    <dbReference type="NCBI Taxonomy" id="6689"/>
    <lineage>
        <taxon>Eukaryota</taxon>
        <taxon>Metazoa</taxon>
        <taxon>Ecdysozoa</taxon>
        <taxon>Arthropoda</taxon>
        <taxon>Crustacea</taxon>
        <taxon>Multicrustacea</taxon>
        <taxon>Malacostraca</taxon>
        <taxon>Eumalacostraca</taxon>
        <taxon>Eucarida</taxon>
        <taxon>Decapoda</taxon>
        <taxon>Dendrobranchiata</taxon>
        <taxon>Penaeoidea</taxon>
        <taxon>Penaeidae</taxon>
        <taxon>Penaeus</taxon>
    </lineage>
</organism>
<evidence type="ECO:0000256" key="7">
    <source>
        <dbReference type="SAM" id="MobiDB-lite"/>
    </source>
</evidence>
<dbReference type="GO" id="GO:0006270">
    <property type="term" value="P:DNA replication initiation"/>
    <property type="evidence" value="ECO:0007669"/>
    <property type="project" value="TreeGrafter"/>
</dbReference>
<comment type="similarity">
    <text evidence="2">Belongs to the CBF/MAK21 family.</text>
</comment>
<dbReference type="STRING" id="6689.A0A3R7PWC1"/>
<dbReference type="Pfam" id="PF07540">
    <property type="entry name" value="NOC3p"/>
    <property type="match status" value="1"/>
</dbReference>
<evidence type="ECO:0000256" key="6">
    <source>
        <dbReference type="ARBA" id="ARBA00032937"/>
    </source>
</evidence>
<accession>A0A3R7PWC1</accession>
<evidence type="ECO:0000313" key="10">
    <source>
        <dbReference type="EMBL" id="ROT84721.1"/>
    </source>
</evidence>
<feature type="compositionally biased region" description="Basic and acidic residues" evidence="7">
    <location>
        <begin position="55"/>
        <end position="74"/>
    </location>
</feature>
<sequence>MAKPGKVGKGGTSSKMGKRKDKKEGGRMSKKVHPEKLKNIMKAKEAKKNSRRMTNRSEKKKEKRGLLRQKEAQRAYQAKIDEDVEYQKKLQIELAGGNDPRSNHQVKVMDKRELQALVQSQKRVLLDEMEDELAKEDVRVGRTAAVEPDPLSQYKSVEDEPRSFEKNPIPSWVRTMLPIKNQQGGIVARYLAVDAIIGEPEEKIKLLKNLEAYLKEEDPDIAITVRKYAALSMFEVFNHLIPTFELGEETKDHKSLLRKEKKQAYKFEDDLLFEYKQYLITLEANLKDKKLQNEHSKEAFNQLMIAILKCYGELLLRKGHFNYTFNIVQVITPYGSYKVKEVAQVVLDTFKKLFIRDKTGEMTLEIVMQMDKYIRRKFFKVEPYYIQAFLDINISNVKNLDALIEAHRNASKKLTHTQKLIKKVIEERAPKKSIKERKKCKKQRILEEKMREFKDIRSNRKRQEAHSKILQIVFGIYIHVLKRKPNKVLNEVVLEGLAKFAHLINIEFFGDLLDVLGQKMLEGTMNFRESMFCIKTVFTILSGQGEALTLDPRQFFTYLYANMLKMGQDGNQSNVFPTLDALKMMLVHRQRCVNSERSLAFAKRLATLSLAQPFHNNVIASLSVLRGIVLNNPNTKFLLDSDTEGTSGIFQPEVKEPEHCNAGATAFFEYRLLSRHYHNFVQKMTHHLVNSAPLHGEGSLPIDMTRKTLQELQDMFDPQEMCFNPTVPKPELHLPKKDERKMTSKKNRRARFITPYMQKQMEELVTDENRNRLLGHEASGMGHPNGHAANGISGVNGTKKQDEENGMDADTSEEAMISDADFFKGMIWNMDLASIPSRQNTNGEPEGRWDKDVTLELVKVEAK</sequence>
<evidence type="ECO:0000256" key="4">
    <source>
        <dbReference type="ARBA" id="ARBA00023242"/>
    </source>
</evidence>
<dbReference type="PANTHER" id="PTHR14428">
    <property type="entry name" value="NUCLEOLAR COMPLEX PROTEIN 3"/>
    <property type="match status" value="1"/>
</dbReference>
<dbReference type="PANTHER" id="PTHR14428:SF5">
    <property type="entry name" value="NUCLEOLAR COMPLEX PROTEIN 3 HOMOLOG"/>
    <property type="match status" value="1"/>
</dbReference>
<evidence type="ECO:0000256" key="2">
    <source>
        <dbReference type="ARBA" id="ARBA00007797"/>
    </source>
</evidence>
<dbReference type="InterPro" id="IPR005612">
    <property type="entry name" value="CCAAT-binding_factor"/>
</dbReference>
<dbReference type="InterPro" id="IPR016903">
    <property type="entry name" value="Nucleolar_cplx-assoc_3"/>
</dbReference>
<keyword evidence="11" id="KW-1185">Reference proteome</keyword>
<keyword evidence="3" id="KW-0175">Coiled coil</keyword>
<comment type="subcellular location">
    <subcellularLocation>
        <location evidence="1">Nucleus</location>
        <location evidence="1">Nucleolus</location>
    </subcellularLocation>
</comment>
<name>A0A3R7PWC1_PENVA</name>
<evidence type="ECO:0000256" key="1">
    <source>
        <dbReference type="ARBA" id="ARBA00004604"/>
    </source>
</evidence>
<keyword evidence="4" id="KW-0539">Nucleus</keyword>
<gene>
    <name evidence="10" type="ORF">C7M84_022066</name>
</gene>
<comment type="caution">
    <text evidence="10">The sequence shown here is derived from an EMBL/GenBank/DDBJ whole genome shotgun (WGS) entry which is preliminary data.</text>
</comment>
<dbReference type="GO" id="GO:0005730">
    <property type="term" value="C:nucleolus"/>
    <property type="evidence" value="ECO:0007669"/>
    <property type="project" value="UniProtKB-SubCell"/>
</dbReference>
<feature type="compositionally biased region" description="Basic and acidic residues" evidence="7">
    <location>
        <begin position="22"/>
        <end position="48"/>
    </location>
</feature>
<dbReference type="InterPro" id="IPR011501">
    <property type="entry name" value="Noc3_N"/>
</dbReference>
<feature type="region of interest" description="Disordered" evidence="7">
    <location>
        <begin position="1"/>
        <end position="74"/>
    </location>
</feature>